<organism evidence="1 2">
    <name type="scientific">Dallia pectoralis</name>
    <name type="common">Alaska blackfish</name>
    <dbReference type="NCBI Taxonomy" id="75939"/>
    <lineage>
        <taxon>Eukaryota</taxon>
        <taxon>Metazoa</taxon>
        <taxon>Chordata</taxon>
        <taxon>Craniata</taxon>
        <taxon>Vertebrata</taxon>
        <taxon>Euteleostomi</taxon>
        <taxon>Actinopterygii</taxon>
        <taxon>Neopterygii</taxon>
        <taxon>Teleostei</taxon>
        <taxon>Protacanthopterygii</taxon>
        <taxon>Esociformes</taxon>
        <taxon>Umbridae</taxon>
        <taxon>Dallia</taxon>
    </lineage>
</organism>
<evidence type="ECO:0000313" key="1">
    <source>
        <dbReference type="EMBL" id="KAJ7994333.1"/>
    </source>
</evidence>
<dbReference type="Proteomes" id="UP001157502">
    <property type="component" value="Chromosome 23"/>
</dbReference>
<evidence type="ECO:0000313" key="2">
    <source>
        <dbReference type="Proteomes" id="UP001157502"/>
    </source>
</evidence>
<accession>A0ACC2FSN2</accession>
<gene>
    <name evidence="1" type="ORF">DPEC_G00264780</name>
</gene>
<proteinExistence type="predicted"/>
<dbReference type="EMBL" id="CM055750">
    <property type="protein sequence ID" value="KAJ7994333.1"/>
    <property type="molecule type" value="Genomic_DNA"/>
</dbReference>
<reference evidence="1" key="1">
    <citation type="submission" date="2021-05" db="EMBL/GenBank/DDBJ databases">
        <authorList>
            <person name="Pan Q."/>
            <person name="Jouanno E."/>
            <person name="Zahm M."/>
            <person name="Klopp C."/>
            <person name="Cabau C."/>
            <person name="Louis A."/>
            <person name="Berthelot C."/>
            <person name="Parey E."/>
            <person name="Roest Crollius H."/>
            <person name="Montfort J."/>
            <person name="Robinson-Rechavi M."/>
            <person name="Bouchez O."/>
            <person name="Lampietro C."/>
            <person name="Lopez Roques C."/>
            <person name="Donnadieu C."/>
            <person name="Postlethwait J."/>
            <person name="Bobe J."/>
            <person name="Dillon D."/>
            <person name="Chandos A."/>
            <person name="von Hippel F."/>
            <person name="Guiguen Y."/>
        </authorList>
    </citation>
    <scope>NUCLEOTIDE SEQUENCE</scope>
    <source>
        <strain evidence="1">YG-Jan2019</strain>
    </source>
</reference>
<sequence length="195" mass="21368">MWSLSVHCVTAGCPRDTAPVGAFCLRLIWRQYCCPEAVRSGDDPHLPPKLQSDTKLNSLSKNTNTGGRNRYHPLSSDRVCHDQDVSHGLANRCCRLSRARRDVAEVSCFAADSSEESQTGEQWGVLARPLLHHSSPVHTLKGPCKSLAIRLRPLQPQEVVQAVYGQAAERREKNPATPPGSGVDMPTVSYTSLSL</sequence>
<protein>
    <submittedName>
        <fullName evidence="1">Uncharacterized protein</fullName>
    </submittedName>
</protein>
<name>A0ACC2FSN2_DALPE</name>
<keyword evidence="2" id="KW-1185">Reference proteome</keyword>
<comment type="caution">
    <text evidence="1">The sequence shown here is derived from an EMBL/GenBank/DDBJ whole genome shotgun (WGS) entry which is preliminary data.</text>
</comment>